<organism evidence="1 2">
    <name type="scientific">Cichorium intybus</name>
    <name type="common">Chicory</name>
    <dbReference type="NCBI Taxonomy" id="13427"/>
    <lineage>
        <taxon>Eukaryota</taxon>
        <taxon>Viridiplantae</taxon>
        <taxon>Streptophyta</taxon>
        <taxon>Embryophyta</taxon>
        <taxon>Tracheophyta</taxon>
        <taxon>Spermatophyta</taxon>
        <taxon>Magnoliopsida</taxon>
        <taxon>eudicotyledons</taxon>
        <taxon>Gunneridae</taxon>
        <taxon>Pentapetalae</taxon>
        <taxon>asterids</taxon>
        <taxon>campanulids</taxon>
        <taxon>Asterales</taxon>
        <taxon>Asteraceae</taxon>
        <taxon>Cichorioideae</taxon>
        <taxon>Cichorieae</taxon>
        <taxon>Cichoriinae</taxon>
        <taxon>Cichorium</taxon>
    </lineage>
</organism>
<evidence type="ECO:0000313" key="1">
    <source>
        <dbReference type="EMBL" id="KAI3710084.1"/>
    </source>
</evidence>
<dbReference type="Proteomes" id="UP001055811">
    <property type="component" value="Linkage Group LG07"/>
</dbReference>
<gene>
    <name evidence="1" type="ORF">L2E82_39858</name>
</gene>
<protein>
    <submittedName>
        <fullName evidence="1">Uncharacterized protein</fullName>
    </submittedName>
</protein>
<sequence length="380" mass="42461">MGGIGSVGFAKKSPSFFMSGSSDLTVKVWSLDDLSDDVNDAFSLKTKVVTAAHDKDINALAVAPNDSLVYSGSQDRTACIWKLPDLTPGADGLVKLWTVKTNECIATYDQHEDNVWALTVGKKTEMLATGGTDAVINLWNDSTAADKEDAFRKEEEGVLKGQELENAVLDANYTKAIHLAFELRRPHTLFELFSQLCRREDAKHEVKKALGVLGTEEYRKLSEYIREWNTKPKLCHIAQFVLLQVFTVLPPTEILELKGVGEVVEGLILYSQRHFSRMDRLERSTYLLDYTLNSMSVIEPETGVVENPKHESVSDERVSKKVSSKKRKSQKSNEGSKKMKGVRGGCVVAGEAILGGGEWSHHREWVDGRELKRETDKEQR</sequence>
<dbReference type="EMBL" id="CM042015">
    <property type="protein sequence ID" value="KAI3710084.1"/>
    <property type="molecule type" value="Genomic_DNA"/>
</dbReference>
<accession>A0ACB9AIP5</accession>
<comment type="caution">
    <text evidence="1">The sequence shown here is derived from an EMBL/GenBank/DDBJ whole genome shotgun (WGS) entry which is preliminary data.</text>
</comment>
<reference evidence="2" key="1">
    <citation type="journal article" date="2022" name="Mol. Ecol. Resour.">
        <title>The genomes of chicory, endive, great burdock and yacon provide insights into Asteraceae palaeo-polyploidization history and plant inulin production.</title>
        <authorList>
            <person name="Fan W."/>
            <person name="Wang S."/>
            <person name="Wang H."/>
            <person name="Wang A."/>
            <person name="Jiang F."/>
            <person name="Liu H."/>
            <person name="Zhao H."/>
            <person name="Xu D."/>
            <person name="Zhang Y."/>
        </authorList>
    </citation>
    <scope>NUCLEOTIDE SEQUENCE [LARGE SCALE GENOMIC DNA]</scope>
    <source>
        <strain evidence="2">cv. Punajuju</strain>
    </source>
</reference>
<proteinExistence type="predicted"/>
<keyword evidence="2" id="KW-1185">Reference proteome</keyword>
<evidence type="ECO:0000313" key="2">
    <source>
        <dbReference type="Proteomes" id="UP001055811"/>
    </source>
</evidence>
<name>A0ACB9AIP5_CICIN</name>
<reference evidence="1 2" key="2">
    <citation type="journal article" date="2022" name="Mol. Ecol. Resour.">
        <title>The genomes of chicory, endive, great burdock and yacon provide insights into Asteraceae paleo-polyploidization history and plant inulin production.</title>
        <authorList>
            <person name="Fan W."/>
            <person name="Wang S."/>
            <person name="Wang H."/>
            <person name="Wang A."/>
            <person name="Jiang F."/>
            <person name="Liu H."/>
            <person name="Zhao H."/>
            <person name="Xu D."/>
            <person name="Zhang Y."/>
        </authorList>
    </citation>
    <scope>NUCLEOTIDE SEQUENCE [LARGE SCALE GENOMIC DNA]</scope>
    <source>
        <strain evidence="2">cv. Punajuju</strain>
        <tissue evidence="1">Leaves</tissue>
    </source>
</reference>